<organism evidence="4 5">
    <name type="scientific">Vitrella brassicaformis (strain CCMP3155)</name>
    <dbReference type="NCBI Taxonomy" id="1169540"/>
    <lineage>
        <taxon>Eukaryota</taxon>
        <taxon>Sar</taxon>
        <taxon>Alveolata</taxon>
        <taxon>Colpodellida</taxon>
        <taxon>Vitrellaceae</taxon>
        <taxon>Vitrella</taxon>
    </lineage>
</organism>
<feature type="compositionally biased region" description="Low complexity" evidence="1">
    <location>
        <begin position="1264"/>
        <end position="1276"/>
    </location>
</feature>
<sequence>MDLEIPMQGEAAQESTKASSVVERGSSKRGSLWSSSHHKPEEQQRPAGLGSCLECFGGLVKSVRPECCWSRSFAEVDPPVREFQPTFWDAVSQLGLAWRLYKFIRHEKRDGLLPWIDPFAPKKPHTNHGVPCGGLGCGSIGRGYRGAFNRFCLRPGRVEEVEPIANQFSVRVCLKESHRRAAGVLNPDFRAGEAQDAACCSCRQRSMSRSISNPDDIDHHQSPFLSSSPPTAPSSNSNHHHQQQQRSAVEPLSSWVPWHEAGVTRKGRREKGGQQRDSRGHEQQLASDALANTQYHGRFPRSWTEYSDVFGLGVHLVCKQVSPFIPHQYVDSCLPVSCFQWLIHNANDEPAEVSLMFTWQNEVRDDDGVRGGHCHRPFEGPQVSSGVLLHHSLPPDKTAQRDGAVTLTESAADPLTFGIAVRSDDGVEGSCCPVFDCNGTGNDIWRPFSRSGRLQAQPGDINPEVNLPVSREGERWGAGVCGKVTVPPRSSRRVTFALSWDMPVARFPLGHPWRRRYSTLFYEGEDFVNGGVFDPFPGEERGGLSTCNVAAQLCEYAMRKMEHWESEIEAWQRPVLDDATLPQWYKSALFNELYFLVEAGTLWTNGKPWKNNVKQPIQPWWQPLAAQALSAPLSVPSHLASSIKRRARWPLFAAWTTKARDPRLSLYTPPTSTAPPSSSVTPASPLSSQNSSPVLAPFVVCDNGGLQQKVRTACVVPTLADAEGCEQAHLMSLRRGNGTIANVGGGSDGDSDVHLCDIGDEKSAEPFGHFLYLEGLEYLMYNTYDVHFYASWALLALFPHLELSLQRDFARAVLREDEEERTYVYQMNHRGKRKEQGCVPHDMGGPGEAPLVMPNCYNLHHTDDWKDLPCKFLLQVWRDYHVTRDASFLQFCWPAIELCLKRTLRFVDASHGLIVHGGWPDHTYDAWSVDGFSAYTGGLWVAALHAYLAMVPVVEAIGGVDITLEVDEIRELQKRAEACWEDLLWDPDKQYFLYDNIDNNSVHSDQLAGIWYSRATGLPYAVNDDKVTAALKTVYEANVGGFQNGRWGAVNGMHPNLKSIDNSCIQSREVWTGVTYALAATMLQSGLDTEAFVTAGGIWQACWRDLGFWYQTPEAFDVHGRFRSLAYMRPLAIWAMQYEIDQRKNTQPMNISLPAVSRHLTPLDALIPDPSPAPSPTSSPDNRQIELVPTHRTPLPPLLSDERREREREREDSDGLMLPSLVGRAASMGSEDAAAAGAGDWCVKVNGGGSSSCRDESNRTNRGFSPAISSSSFSPAMGTSPLPRRRSEASCEKGA</sequence>
<dbReference type="InterPro" id="IPR052566">
    <property type="entry name" value="Non-lysos_glucosylceramidase"/>
</dbReference>
<dbReference type="InterPro" id="IPR006775">
    <property type="entry name" value="GH116_catalytic"/>
</dbReference>
<dbReference type="GO" id="GO:0005975">
    <property type="term" value="P:carbohydrate metabolic process"/>
    <property type="evidence" value="ECO:0007669"/>
    <property type="project" value="InterPro"/>
</dbReference>
<feature type="region of interest" description="Disordered" evidence="1">
    <location>
        <begin position="1163"/>
        <end position="1219"/>
    </location>
</feature>
<name>A0A0G4E8B5_VITBC</name>
<dbReference type="GO" id="GO:0008422">
    <property type="term" value="F:beta-glucosidase activity"/>
    <property type="evidence" value="ECO:0007669"/>
    <property type="project" value="TreeGrafter"/>
</dbReference>
<evidence type="ECO:0008006" key="6">
    <source>
        <dbReference type="Google" id="ProtNLM"/>
    </source>
</evidence>
<accession>A0A0G4E8B5</accession>
<dbReference type="OrthoDB" id="730489at2759"/>
<evidence type="ECO:0000313" key="5">
    <source>
        <dbReference type="Proteomes" id="UP000041254"/>
    </source>
</evidence>
<feature type="region of interest" description="Disordered" evidence="1">
    <location>
        <begin position="664"/>
        <end position="688"/>
    </location>
</feature>
<dbReference type="PANTHER" id="PTHR12654">
    <property type="entry name" value="BILE ACID BETA-GLUCOSIDASE-RELATED"/>
    <property type="match status" value="1"/>
</dbReference>
<proteinExistence type="predicted"/>
<feature type="region of interest" description="Disordered" evidence="1">
    <location>
        <begin position="210"/>
        <end position="283"/>
    </location>
</feature>
<feature type="compositionally biased region" description="Basic and acidic residues" evidence="1">
    <location>
        <begin position="270"/>
        <end position="282"/>
    </location>
</feature>
<gene>
    <name evidence="4" type="ORF">Vbra_6667</name>
</gene>
<dbReference type="PANTHER" id="PTHR12654:SF0">
    <property type="entry name" value="NON-LYSOSOMAL GLUCOSYLCERAMIDASE"/>
    <property type="match status" value="1"/>
</dbReference>
<evidence type="ECO:0000259" key="2">
    <source>
        <dbReference type="Pfam" id="PF04685"/>
    </source>
</evidence>
<dbReference type="InterPro" id="IPR024462">
    <property type="entry name" value="GH116_N"/>
</dbReference>
<dbReference type="InterPro" id="IPR012341">
    <property type="entry name" value="6hp_glycosidase-like_sf"/>
</dbReference>
<dbReference type="EMBL" id="CDMY01000033">
    <property type="protein sequence ID" value="CEL91913.1"/>
    <property type="molecule type" value="Genomic_DNA"/>
</dbReference>
<dbReference type="Gene3D" id="1.50.10.10">
    <property type="match status" value="1"/>
</dbReference>
<dbReference type="InParanoid" id="A0A0G4E8B5"/>
<dbReference type="Pfam" id="PF04685">
    <property type="entry name" value="DUF608"/>
    <property type="match status" value="1"/>
</dbReference>
<dbReference type="InterPro" id="IPR008928">
    <property type="entry name" value="6-hairpin_glycosidase_sf"/>
</dbReference>
<dbReference type="VEuPathDB" id="CryptoDB:Vbra_6667"/>
<evidence type="ECO:0000256" key="1">
    <source>
        <dbReference type="SAM" id="MobiDB-lite"/>
    </source>
</evidence>
<dbReference type="Proteomes" id="UP000041254">
    <property type="component" value="Unassembled WGS sequence"/>
</dbReference>
<feature type="region of interest" description="Disordered" evidence="1">
    <location>
        <begin position="1244"/>
        <end position="1295"/>
    </location>
</feature>
<evidence type="ECO:0000313" key="4">
    <source>
        <dbReference type="EMBL" id="CEL91913.1"/>
    </source>
</evidence>
<protein>
    <recommendedName>
        <fullName evidence="6">Glucosylceramidase</fullName>
    </recommendedName>
</protein>
<feature type="domain" description="Glycosyl-hydrolase family 116 catalytic region" evidence="2">
    <location>
        <begin position="768"/>
        <end position="1136"/>
    </location>
</feature>
<reference evidence="4 5" key="1">
    <citation type="submission" date="2014-11" db="EMBL/GenBank/DDBJ databases">
        <authorList>
            <person name="Zhu J."/>
            <person name="Qi W."/>
            <person name="Song R."/>
        </authorList>
    </citation>
    <scope>NUCLEOTIDE SEQUENCE [LARGE SCALE GENOMIC DNA]</scope>
</reference>
<dbReference type="STRING" id="1169540.A0A0G4E8B5"/>
<feature type="domain" description="Glycosyl-hydrolase family 116 N-terminal" evidence="3">
    <location>
        <begin position="129"/>
        <end position="523"/>
    </location>
</feature>
<feature type="compositionally biased region" description="Basic and acidic residues" evidence="1">
    <location>
        <begin position="1200"/>
        <end position="1213"/>
    </location>
</feature>
<feature type="compositionally biased region" description="Low complexity" evidence="1">
    <location>
        <begin position="222"/>
        <end position="237"/>
    </location>
</feature>
<dbReference type="SUPFAM" id="SSF48208">
    <property type="entry name" value="Six-hairpin glycosidases"/>
    <property type="match status" value="1"/>
</dbReference>
<dbReference type="Pfam" id="PF12215">
    <property type="entry name" value="Glyco_hydr_116N"/>
    <property type="match status" value="1"/>
</dbReference>
<evidence type="ECO:0000259" key="3">
    <source>
        <dbReference type="Pfam" id="PF12215"/>
    </source>
</evidence>
<feature type="compositionally biased region" description="Basic and acidic residues" evidence="1">
    <location>
        <begin position="1285"/>
        <end position="1295"/>
    </location>
</feature>
<feature type="region of interest" description="Disordered" evidence="1">
    <location>
        <begin position="1"/>
        <end position="45"/>
    </location>
</feature>
<keyword evidence="5" id="KW-1185">Reference proteome</keyword>